<evidence type="ECO:0000256" key="1">
    <source>
        <dbReference type="SAM" id="SignalP"/>
    </source>
</evidence>
<evidence type="ECO:0000313" key="2">
    <source>
        <dbReference type="EMBL" id="RFU87871.1"/>
    </source>
</evidence>
<sequence length="101" mass="10512">MARMGMRTAVAALVAVGGLVLGTGAAAAAEQTAAPAAEAQQSSTRGDVGTQGWIHWDTYPGGPAGLLACHVRGKQGLKNGDWHKYRCVNWGVVIFLDVDYS</sequence>
<comment type="caution">
    <text evidence="2">The sequence shown here is derived from an EMBL/GenBank/DDBJ whole genome shotgun (WGS) entry which is preliminary data.</text>
</comment>
<gene>
    <name evidence="2" type="ORF">DY218_04610</name>
</gene>
<protein>
    <recommendedName>
        <fullName evidence="4">Chitinase</fullName>
    </recommendedName>
</protein>
<organism evidence="2 3">
    <name type="scientific">Streptomyces triticagri</name>
    <dbReference type="NCBI Taxonomy" id="2293568"/>
    <lineage>
        <taxon>Bacteria</taxon>
        <taxon>Bacillati</taxon>
        <taxon>Actinomycetota</taxon>
        <taxon>Actinomycetes</taxon>
        <taxon>Kitasatosporales</taxon>
        <taxon>Streptomycetaceae</taxon>
        <taxon>Streptomyces</taxon>
    </lineage>
</organism>
<name>A0A372MAF4_9ACTN</name>
<accession>A0A372MAF4</accession>
<dbReference type="EMBL" id="QUAK01000023">
    <property type="protein sequence ID" value="RFU87871.1"/>
    <property type="molecule type" value="Genomic_DNA"/>
</dbReference>
<proteinExistence type="predicted"/>
<dbReference type="Proteomes" id="UP000263094">
    <property type="component" value="Unassembled WGS sequence"/>
</dbReference>
<dbReference type="AlphaFoldDB" id="A0A372MAF4"/>
<evidence type="ECO:0008006" key="4">
    <source>
        <dbReference type="Google" id="ProtNLM"/>
    </source>
</evidence>
<evidence type="ECO:0000313" key="3">
    <source>
        <dbReference type="Proteomes" id="UP000263094"/>
    </source>
</evidence>
<keyword evidence="1" id="KW-0732">Signal</keyword>
<feature type="signal peptide" evidence="1">
    <location>
        <begin position="1"/>
        <end position="28"/>
    </location>
</feature>
<reference evidence="2 3" key="1">
    <citation type="submission" date="2018-08" db="EMBL/GenBank/DDBJ databases">
        <title>Isolation, diversity and antifungal activity of Actinobacteria from wheat.</title>
        <authorList>
            <person name="Han C."/>
        </authorList>
    </citation>
    <scope>NUCLEOTIDE SEQUENCE [LARGE SCALE GENOMIC DNA]</scope>
    <source>
        <strain evidence="2 3">NEAU-YY421</strain>
    </source>
</reference>
<keyword evidence="3" id="KW-1185">Reference proteome</keyword>
<feature type="chain" id="PRO_5016712596" description="Chitinase" evidence="1">
    <location>
        <begin position="29"/>
        <end position="101"/>
    </location>
</feature>